<dbReference type="GO" id="GO:0020037">
    <property type="term" value="F:heme binding"/>
    <property type="evidence" value="ECO:0007669"/>
    <property type="project" value="InterPro"/>
</dbReference>
<dbReference type="Gene3D" id="1.10.630.10">
    <property type="entry name" value="Cytochrome P450"/>
    <property type="match status" value="1"/>
</dbReference>
<keyword evidence="9" id="KW-0503">Monooxygenase</keyword>
<evidence type="ECO:0000256" key="10">
    <source>
        <dbReference type="ARBA" id="ARBA00023136"/>
    </source>
</evidence>
<dbReference type="EMBL" id="WHWC01000010">
    <property type="protein sequence ID" value="KAG8375404.1"/>
    <property type="molecule type" value="Genomic_DNA"/>
</dbReference>
<evidence type="ECO:0000256" key="11">
    <source>
        <dbReference type="SAM" id="SignalP"/>
    </source>
</evidence>
<evidence type="ECO:0008006" key="14">
    <source>
        <dbReference type="Google" id="ProtNLM"/>
    </source>
</evidence>
<evidence type="ECO:0000256" key="8">
    <source>
        <dbReference type="ARBA" id="ARBA00023004"/>
    </source>
</evidence>
<evidence type="ECO:0000313" key="12">
    <source>
        <dbReference type="EMBL" id="KAG8375404.1"/>
    </source>
</evidence>
<dbReference type="InterPro" id="IPR036396">
    <property type="entry name" value="Cyt_P450_sf"/>
</dbReference>
<evidence type="ECO:0000256" key="9">
    <source>
        <dbReference type="ARBA" id="ARBA00023033"/>
    </source>
</evidence>
<name>A0AAV6WXH4_9LAMI</name>
<dbReference type="InterPro" id="IPR001128">
    <property type="entry name" value="Cyt_P450"/>
</dbReference>
<keyword evidence="6" id="KW-1133">Transmembrane helix</keyword>
<feature type="signal peptide" evidence="11">
    <location>
        <begin position="1"/>
        <end position="16"/>
    </location>
</feature>
<evidence type="ECO:0000313" key="13">
    <source>
        <dbReference type="Proteomes" id="UP000826271"/>
    </source>
</evidence>
<keyword evidence="11" id="KW-0732">Signal</keyword>
<dbReference type="InterPro" id="IPR002401">
    <property type="entry name" value="Cyt_P450_E_grp-I"/>
</dbReference>
<comment type="subcellular location">
    <subcellularLocation>
        <location evidence="1">Membrane</location>
        <topology evidence="1">Single-pass membrane protein</topology>
    </subcellularLocation>
</comment>
<keyword evidence="10" id="KW-0472">Membrane</keyword>
<evidence type="ECO:0000256" key="5">
    <source>
        <dbReference type="ARBA" id="ARBA00022723"/>
    </source>
</evidence>
<dbReference type="AlphaFoldDB" id="A0AAV6WXH4"/>
<reference evidence="12" key="1">
    <citation type="submission" date="2019-10" db="EMBL/GenBank/DDBJ databases">
        <authorList>
            <person name="Zhang R."/>
            <person name="Pan Y."/>
            <person name="Wang J."/>
            <person name="Ma R."/>
            <person name="Yu S."/>
        </authorList>
    </citation>
    <scope>NUCLEOTIDE SEQUENCE</scope>
    <source>
        <strain evidence="12">LA-IB0</strain>
        <tissue evidence="12">Leaf</tissue>
    </source>
</reference>
<accession>A0AAV6WXH4</accession>
<evidence type="ECO:0000256" key="6">
    <source>
        <dbReference type="ARBA" id="ARBA00022989"/>
    </source>
</evidence>
<protein>
    <recommendedName>
        <fullName evidence="14">Cytochrome P450</fullName>
    </recommendedName>
</protein>
<keyword evidence="5" id="KW-0479">Metal-binding</keyword>
<dbReference type="Pfam" id="PF00067">
    <property type="entry name" value="p450"/>
    <property type="match status" value="1"/>
</dbReference>
<keyword evidence="3" id="KW-0349">Heme</keyword>
<comment type="caution">
    <text evidence="12">The sequence shown here is derived from an EMBL/GenBank/DDBJ whole genome shotgun (WGS) entry which is preliminary data.</text>
</comment>
<dbReference type="PANTHER" id="PTHR47950">
    <property type="entry name" value="CYTOCHROME P450, FAMILY 76, SUBFAMILY C, POLYPEPTIDE 5-RELATED"/>
    <property type="match status" value="1"/>
</dbReference>
<keyword evidence="7" id="KW-0560">Oxidoreductase</keyword>
<dbReference type="PRINTS" id="PR00463">
    <property type="entry name" value="EP450I"/>
</dbReference>
<evidence type="ECO:0000256" key="7">
    <source>
        <dbReference type="ARBA" id="ARBA00023002"/>
    </source>
</evidence>
<evidence type="ECO:0000256" key="4">
    <source>
        <dbReference type="ARBA" id="ARBA00022692"/>
    </source>
</evidence>
<sequence>MDLITLLVVLFSLSWACFNFLRSNSSRRKLPPGPYPFPIIGNVLQLIGQMPHQSLTKLSKTYGPLISLKIGSQNIVVASSPEMAKEVLLTHDHVLSGRTVVAAMEAQNHNISSMPFLPVGDTWRKIRKICREQMFSTHQLDISEDLRREKLQKLREYVNECCVSGRAVRIEQAALTTTLSLLSSTLFSVDFGNHDSNSTLEYKEVIQGVVDTVSAPNLADFFPILKRFDPQGIKKRAEVHFEKLLGIFENIINQRLESRKNNTGGPKKKDMLEALLDIREGNEGYLSCSDIKHLLFVS</sequence>
<dbReference type="PANTHER" id="PTHR47950:SF4">
    <property type="entry name" value="GERANIOL 8-HYDROXYLASE-LIKE"/>
    <property type="match status" value="1"/>
</dbReference>
<dbReference type="SUPFAM" id="SSF48264">
    <property type="entry name" value="Cytochrome P450"/>
    <property type="match status" value="1"/>
</dbReference>
<organism evidence="12 13">
    <name type="scientific">Buddleja alternifolia</name>
    <dbReference type="NCBI Taxonomy" id="168488"/>
    <lineage>
        <taxon>Eukaryota</taxon>
        <taxon>Viridiplantae</taxon>
        <taxon>Streptophyta</taxon>
        <taxon>Embryophyta</taxon>
        <taxon>Tracheophyta</taxon>
        <taxon>Spermatophyta</taxon>
        <taxon>Magnoliopsida</taxon>
        <taxon>eudicotyledons</taxon>
        <taxon>Gunneridae</taxon>
        <taxon>Pentapetalae</taxon>
        <taxon>asterids</taxon>
        <taxon>lamiids</taxon>
        <taxon>Lamiales</taxon>
        <taxon>Scrophulariaceae</taxon>
        <taxon>Buddlejeae</taxon>
        <taxon>Buddleja</taxon>
    </lineage>
</organism>
<evidence type="ECO:0000256" key="3">
    <source>
        <dbReference type="ARBA" id="ARBA00022617"/>
    </source>
</evidence>
<evidence type="ECO:0000256" key="2">
    <source>
        <dbReference type="ARBA" id="ARBA00010617"/>
    </source>
</evidence>
<keyword evidence="13" id="KW-1185">Reference proteome</keyword>
<keyword evidence="4" id="KW-0812">Transmembrane</keyword>
<dbReference type="GO" id="GO:0005506">
    <property type="term" value="F:iron ion binding"/>
    <property type="evidence" value="ECO:0007669"/>
    <property type="project" value="InterPro"/>
</dbReference>
<proteinExistence type="inferred from homology"/>
<dbReference type="Proteomes" id="UP000826271">
    <property type="component" value="Unassembled WGS sequence"/>
</dbReference>
<dbReference type="GO" id="GO:0016020">
    <property type="term" value="C:membrane"/>
    <property type="evidence" value="ECO:0007669"/>
    <property type="project" value="UniProtKB-SubCell"/>
</dbReference>
<dbReference type="GO" id="GO:0016705">
    <property type="term" value="F:oxidoreductase activity, acting on paired donors, with incorporation or reduction of molecular oxygen"/>
    <property type="evidence" value="ECO:0007669"/>
    <property type="project" value="InterPro"/>
</dbReference>
<keyword evidence="8" id="KW-0408">Iron</keyword>
<evidence type="ECO:0000256" key="1">
    <source>
        <dbReference type="ARBA" id="ARBA00004167"/>
    </source>
</evidence>
<gene>
    <name evidence="12" type="ORF">BUALT_Bualt10G0096600</name>
</gene>
<dbReference type="GO" id="GO:0004497">
    <property type="term" value="F:monooxygenase activity"/>
    <property type="evidence" value="ECO:0007669"/>
    <property type="project" value="UniProtKB-KW"/>
</dbReference>
<comment type="similarity">
    <text evidence="2">Belongs to the cytochrome P450 family.</text>
</comment>
<feature type="chain" id="PRO_5043854507" description="Cytochrome P450" evidence="11">
    <location>
        <begin position="17"/>
        <end position="298"/>
    </location>
</feature>